<proteinExistence type="predicted"/>
<keyword evidence="2" id="KW-1133">Transmembrane helix</keyword>
<accession>A0A427AUB9</accession>
<evidence type="ECO:0000256" key="2">
    <source>
        <dbReference type="SAM" id="Phobius"/>
    </source>
</evidence>
<dbReference type="InterPro" id="IPR032238">
    <property type="entry name" value="ATP-synth_Z"/>
</dbReference>
<evidence type="ECO:0000313" key="4">
    <source>
        <dbReference type="Proteomes" id="UP000287651"/>
    </source>
</evidence>
<keyword evidence="2" id="KW-0812">Transmembrane</keyword>
<evidence type="ECO:0000256" key="1">
    <source>
        <dbReference type="SAM" id="MobiDB-lite"/>
    </source>
</evidence>
<comment type="caution">
    <text evidence="3">The sequence shown here is derived from an EMBL/GenBank/DDBJ whole genome shotgun (WGS) entry which is preliminary data.</text>
</comment>
<protein>
    <submittedName>
        <fullName evidence="3">Uncharacterized protein</fullName>
    </submittedName>
</protein>
<feature type="transmembrane region" description="Helical" evidence="2">
    <location>
        <begin position="85"/>
        <end position="106"/>
    </location>
</feature>
<dbReference type="Proteomes" id="UP000287651">
    <property type="component" value="Unassembled WGS sequence"/>
</dbReference>
<dbReference type="PANTHER" id="PTHR35165:SF1">
    <property type="entry name" value="OS04G0577375 PROTEIN"/>
    <property type="match status" value="1"/>
</dbReference>
<keyword evidence="2" id="KW-0472">Membrane</keyword>
<name>A0A427AUB9_ENSVE</name>
<dbReference type="AlphaFoldDB" id="A0A427AUB9"/>
<sequence>MLHVSLGLHVTEDISNSAMDKVSTVSMDESVQEDRGPARHRGTSAGGHKVRQVLANGCMLLAGVGGGTLLAWWALSFHQSNEQLWMVPVGLVLAGTPVVAWLSIFASGICRSLQLQFAAAPPASSGPGEMIRGEGMQEFPIL</sequence>
<organism evidence="3 4">
    <name type="scientific">Ensete ventricosum</name>
    <name type="common">Abyssinian banana</name>
    <name type="synonym">Musa ensete</name>
    <dbReference type="NCBI Taxonomy" id="4639"/>
    <lineage>
        <taxon>Eukaryota</taxon>
        <taxon>Viridiplantae</taxon>
        <taxon>Streptophyta</taxon>
        <taxon>Embryophyta</taxon>
        <taxon>Tracheophyta</taxon>
        <taxon>Spermatophyta</taxon>
        <taxon>Magnoliopsida</taxon>
        <taxon>Liliopsida</taxon>
        <taxon>Zingiberales</taxon>
        <taxon>Musaceae</taxon>
        <taxon>Ensete</taxon>
    </lineage>
</organism>
<reference evidence="3 4" key="1">
    <citation type="journal article" date="2014" name="Agronomy (Basel)">
        <title>A Draft Genome Sequence for Ensete ventricosum, the Drought-Tolerant Tree Against Hunger.</title>
        <authorList>
            <person name="Harrison J."/>
            <person name="Moore K.A."/>
            <person name="Paszkiewicz K."/>
            <person name="Jones T."/>
            <person name="Grant M."/>
            <person name="Ambacheew D."/>
            <person name="Muzemil S."/>
            <person name="Studholme D.J."/>
        </authorList>
    </citation>
    <scope>NUCLEOTIDE SEQUENCE [LARGE SCALE GENOMIC DNA]</scope>
</reference>
<feature type="transmembrane region" description="Helical" evidence="2">
    <location>
        <begin position="53"/>
        <end position="73"/>
    </location>
</feature>
<feature type="region of interest" description="Disordered" evidence="1">
    <location>
        <begin position="25"/>
        <end position="46"/>
    </location>
</feature>
<dbReference type="EMBL" id="AMZH03001329">
    <property type="protein sequence ID" value="RRT79717.1"/>
    <property type="molecule type" value="Genomic_DNA"/>
</dbReference>
<gene>
    <name evidence="3" type="ORF">B296_00006959</name>
</gene>
<evidence type="ECO:0000313" key="3">
    <source>
        <dbReference type="EMBL" id="RRT79717.1"/>
    </source>
</evidence>
<dbReference type="Pfam" id="PF16594">
    <property type="entry name" value="ATP-synt_Z"/>
    <property type="match status" value="1"/>
</dbReference>
<dbReference type="PANTHER" id="PTHR35165">
    <property type="entry name" value="OS08G0113900 PROTEIN"/>
    <property type="match status" value="1"/>
</dbReference>